<evidence type="ECO:0000313" key="3">
    <source>
        <dbReference type="EMBL" id="PGH16833.1"/>
    </source>
</evidence>
<organism evidence="3 4">
    <name type="scientific">Helicocarpus griseus UAMH5409</name>
    <dbReference type="NCBI Taxonomy" id="1447875"/>
    <lineage>
        <taxon>Eukaryota</taxon>
        <taxon>Fungi</taxon>
        <taxon>Dikarya</taxon>
        <taxon>Ascomycota</taxon>
        <taxon>Pezizomycotina</taxon>
        <taxon>Eurotiomycetes</taxon>
        <taxon>Eurotiomycetidae</taxon>
        <taxon>Onygenales</taxon>
        <taxon>Ajellomycetaceae</taxon>
        <taxon>Helicocarpus</taxon>
    </lineage>
</organism>
<gene>
    <name evidence="3" type="ORF">AJ79_01477</name>
</gene>
<dbReference type="EMBL" id="PDNB01000014">
    <property type="protein sequence ID" value="PGH16833.1"/>
    <property type="molecule type" value="Genomic_DNA"/>
</dbReference>
<keyword evidence="2" id="KW-0812">Transmembrane</keyword>
<dbReference type="AlphaFoldDB" id="A0A2B7Y711"/>
<proteinExistence type="predicted"/>
<accession>A0A2B7Y711</accession>
<evidence type="ECO:0000313" key="4">
    <source>
        <dbReference type="Proteomes" id="UP000223968"/>
    </source>
</evidence>
<dbReference type="CDD" id="cd22541">
    <property type="entry name" value="SP5_N"/>
    <property type="match status" value="1"/>
</dbReference>
<keyword evidence="2" id="KW-1133">Transmembrane helix</keyword>
<evidence type="ECO:0000256" key="1">
    <source>
        <dbReference type="SAM" id="MobiDB-lite"/>
    </source>
</evidence>
<reference evidence="3 4" key="1">
    <citation type="submission" date="2017-10" db="EMBL/GenBank/DDBJ databases">
        <title>Comparative genomics in systemic dimorphic fungi from Ajellomycetaceae.</title>
        <authorList>
            <person name="Munoz J.F."/>
            <person name="Mcewen J.G."/>
            <person name="Clay O.K."/>
            <person name="Cuomo C.A."/>
        </authorList>
    </citation>
    <scope>NUCLEOTIDE SEQUENCE [LARGE SCALE GENOMIC DNA]</scope>
    <source>
        <strain evidence="3 4">UAMH5409</strain>
    </source>
</reference>
<dbReference type="GO" id="GO:0004721">
    <property type="term" value="F:phosphoprotein phosphatase activity"/>
    <property type="evidence" value="ECO:0007669"/>
    <property type="project" value="TreeGrafter"/>
</dbReference>
<dbReference type="GO" id="GO:0006998">
    <property type="term" value="P:nuclear envelope organization"/>
    <property type="evidence" value="ECO:0007669"/>
    <property type="project" value="TreeGrafter"/>
</dbReference>
<feature type="compositionally biased region" description="Low complexity" evidence="1">
    <location>
        <begin position="434"/>
        <end position="443"/>
    </location>
</feature>
<dbReference type="Proteomes" id="UP000223968">
    <property type="component" value="Unassembled WGS sequence"/>
</dbReference>
<dbReference type="STRING" id="1447875.A0A2B7Y711"/>
<name>A0A2B7Y711_9EURO</name>
<feature type="transmembrane region" description="Helical" evidence="2">
    <location>
        <begin position="101"/>
        <end position="119"/>
    </location>
</feature>
<comment type="caution">
    <text evidence="3">The sequence shown here is derived from an EMBL/GenBank/DDBJ whole genome shotgun (WGS) entry which is preliminary data.</text>
</comment>
<dbReference type="GO" id="GO:0019888">
    <property type="term" value="F:protein phosphatase regulator activity"/>
    <property type="evidence" value="ECO:0007669"/>
    <property type="project" value="InterPro"/>
</dbReference>
<feature type="region of interest" description="Disordered" evidence="1">
    <location>
        <begin position="1"/>
        <end position="67"/>
    </location>
</feature>
<dbReference type="OrthoDB" id="5599171at2759"/>
<dbReference type="GO" id="GO:0071595">
    <property type="term" value="C:Nem1-Spo7 phosphatase complex"/>
    <property type="evidence" value="ECO:0007669"/>
    <property type="project" value="TreeGrafter"/>
</dbReference>
<dbReference type="InterPro" id="IPR005605">
    <property type="entry name" value="Spo7"/>
</dbReference>
<feature type="compositionally biased region" description="Low complexity" evidence="1">
    <location>
        <begin position="400"/>
        <end position="411"/>
    </location>
</feature>
<dbReference type="PANTHER" id="PTHR28249">
    <property type="entry name" value="SPORULATION-SPECIFIC PROTEIN SPO7"/>
    <property type="match status" value="1"/>
</dbReference>
<sequence>MSSRLDQLVKGAPPPNTPLPSSAHRTPSPPLEPQHPDSSEQTQPQGENIPPISSPAAATVSPDPLSTLPSSPPQIYLNLLILETSLRSQYLALRARRRQNTFFLLLLFLWIAYFVYALFLRPREDGRGVGGSVYWVVEMGEKVALMGGVVTGVLIWGTGQWERGVRWPRRWLGVANRGLRGMNAKIVVLRGPWWREMVSVVGFLFPFGHWGGVFGGWNSTSYHYVESSTGAGEKGGKRSRNYHHDDHHHQHHSDPYTSTDNTSIVEEDLSPGGDHIKLLLLPKSFSPAFRENWDEYRSDYWEKENERRAYLRRKLKEQRREHARAHGGWLGWSSGLFRRKAVPAVVSSSSSGSGKRPATPSSHGHGHSHSHSSHYREPSTNTTSTALKRRSTPQQETTHSRNSSRSTTPSHLSDADDSSIANSGGSGGSRPRRGSSAASVSSGGERKRRNKSTSSAGGGGGGSGRAPSPLTRIEPRDR</sequence>
<dbReference type="PANTHER" id="PTHR28249:SF1">
    <property type="entry name" value="SPORULATION-SPECIFIC PROTEIN SPO7"/>
    <property type="match status" value="1"/>
</dbReference>
<keyword evidence="2" id="KW-0472">Membrane</keyword>
<feature type="compositionally biased region" description="Basic and acidic residues" evidence="1">
    <location>
        <begin position="242"/>
        <end position="254"/>
    </location>
</feature>
<feature type="region of interest" description="Disordered" evidence="1">
    <location>
        <begin position="345"/>
        <end position="478"/>
    </location>
</feature>
<evidence type="ECO:0008006" key="5">
    <source>
        <dbReference type="Google" id="ProtNLM"/>
    </source>
</evidence>
<protein>
    <recommendedName>
        <fullName evidence="5">Spo7-like protein</fullName>
    </recommendedName>
</protein>
<feature type="region of interest" description="Disordered" evidence="1">
    <location>
        <begin position="228"/>
        <end position="267"/>
    </location>
</feature>
<feature type="compositionally biased region" description="Polar residues" evidence="1">
    <location>
        <begin position="378"/>
        <end position="396"/>
    </location>
</feature>
<feature type="compositionally biased region" description="Polar residues" evidence="1">
    <location>
        <begin position="255"/>
        <end position="264"/>
    </location>
</feature>
<evidence type="ECO:0000256" key="2">
    <source>
        <dbReference type="SAM" id="Phobius"/>
    </source>
</evidence>
<keyword evidence="4" id="KW-1185">Reference proteome</keyword>
<feature type="compositionally biased region" description="Basic residues" evidence="1">
    <location>
        <begin position="364"/>
        <end position="373"/>
    </location>
</feature>
<feature type="compositionally biased region" description="Low complexity" evidence="1">
    <location>
        <begin position="345"/>
        <end position="363"/>
    </location>
</feature>
<dbReference type="Pfam" id="PF03907">
    <property type="entry name" value="Spo7"/>
    <property type="match status" value="1"/>
</dbReference>